<accession>A0AAF0AX51</accession>
<keyword evidence="5" id="KW-0489">Methyltransferase</keyword>
<dbReference type="KEGG" id="som:SOMG_04867"/>
<keyword evidence="6" id="KW-0808">Transferase</keyword>
<dbReference type="FunFam" id="3.40.1010.10:FF:000004">
    <property type="entry name" value="Putative diphthine synthase"/>
    <property type="match status" value="1"/>
</dbReference>
<dbReference type="RefSeq" id="XP_056039739.1">
    <property type="nucleotide sequence ID" value="XM_056183644.1"/>
</dbReference>
<dbReference type="PIRSF" id="PIRSF036432">
    <property type="entry name" value="Diphthine_synth"/>
    <property type="match status" value="1"/>
</dbReference>
<evidence type="ECO:0000256" key="4">
    <source>
        <dbReference type="ARBA" id="ARBA00011927"/>
    </source>
</evidence>
<dbReference type="GO" id="GO:0017183">
    <property type="term" value="P:protein histidyl modification to diphthamide"/>
    <property type="evidence" value="ECO:0007669"/>
    <property type="project" value="InterPro"/>
</dbReference>
<evidence type="ECO:0000256" key="6">
    <source>
        <dbReference type="ARBA" id="ARBA00022679"/>
    </source>
</evidence>
<dbReference type="AlphaFoldDB" id="A0AAF0AX51"/>
<evidence type="ECO:0000256" key="8">
    <source>
        <dbReference type="ARBA" id="ARBA00048752"/>
    </source>
</evidence>
<feature type="binding site" evidence="9">
    <location>
        <position position="221"/>
    </location>
    <ligand>
        <name>S-adenosyl-L-methionine</name>
        <dbReference type="ChEBI" id="CHEBI:59789"/>
    </ligand>
</feature>
<evidence type="ECO:0000256" key="7">
    <source>
        <dbReference type="ARBA" id="ARBA00022691"/>
    </source>
</evidence>
<comment type="pathway">
    <text evidence="2">Protein modification; peptidyl-diphthamide biosynthesis.</text>
</comment>
<comment type="similarity">
    <text evidence="3">Belongs to the diphthine synthase family.</text>
</comment>
<evidence type="ECO:0000256" key="1">
    <source>
        <dbReference type="ARBA" id="ARBA00004006"/>
    </source>
</evidence>
<feature type="binding site" evidence="9">
    <location>
        <position position="84"/>
    </location>
    <ligand>
        <name>S-adenosyl-L-methionine</name>
        <dbReference type="ChEBI" id="CHEBI:59789"/>
    </ligand>
</feature>
<feature type="binding site" evidence="9">
    <location>
        <begin position="112"/>
        <end position="113"/>
    </location>
    <ligand>
        <name>S-adenosyl-L-methionine</name>
        <dbReference type="ChEBI" id="CHEBI:59789"/>
    </ligand>
</feature>
<dbReference type="Gene3D" id="3.40.1010.10">
    <property type="entry name" value="Cobalt-precorrin-4 Transmethylase, Domain 1"/>
    <property type="match status" value="1"/>
</dbReference>
<dbReference type="EMBL" id="CP115613">
    <property type="protein sequence ID" value="WBW75496.1"/>
    <property type="molecule type" value="Genomic_DNA"/>
</dbReference>
<keyword evidence="12" id="KW-1185">Reference proteome</keyword>
<dbReference type="Pfam" id="PF00590">
    <property type="entry name" value="TP_methylase"/>
    <property type="match status" value="1"/>
</dbReference>
<evidence type="ECO:0000256" key="9">
    <source>
        <dbReference type="PIRSR" id="PIRSR036432-1"/>
    </source>
</evidence>
<evidence type="ECO:0000256" key="2">
    <source>
        <dbReference type="ARBA" id="ARBA00005156"/>
    </source>
</evidence>
<dbReference type="EC" id="2.1.1.314" evidence="4"/>
<evidence type="ECO:0000256" key="3">
    <source>
        <dbReference type="ARBA" id="ARBA00006729"/>
    </source>
</evidence>
<dbReference type="Gene3D" id="3.30.950.10">
    <property type="entry name" value="Methyltransferase, Cobalt-precorrin-4 Transmethylase, Domain 2"/>
    <property type="match status" value="1"/>
</dbReference>
<feature type="binding site" evidence="9">
    <location>
        <position position="87"/>
    </location>
    <ligand>
        <name>S-adenosyl-L-methionine</name>
        <dbReference type="ChEBI" id="CHEBI:59789"/>
    </ligand>
</feature>
<dbReference type="PANTHER" id="PTHR10882:SF0">
    <property type="entry name" value="DIPHTHINE METHYL ESTER SYNTHASE"/>
    <property type="match status" value="1"/>
</dbReference>
<dbReference type="CDD" id="cd11647">
    <property type="entry name" value="DHP5_DphB"/>
    <property type="match status" value="1"/>
</dbReference>
<dbReference type="SUPFAM" id="SSF53790">
    <property type="entry name" value="Tetrapyrrole methylase"/>
    <property type="match status" value="1"/>
</dbReference>
<dbReference type="InterPro" id="IPR014777">
    <property type="entry name" value="4pyrrole_Mease_sub1"/>
</dbReference>
<evidence type="ECO:0000256" key="5">
    <source>
        <dbReference type="ARBA" id="ARBA00022603"/>
    </source>
</evidence>
<dbReference type="InterPro" id="IPR004551">
    <property type="entry name" value="Dphthn_synthase"/>
</dbReference>
<feature type="binding site" evidence="9">
    <location>
        <position position="163"/>
    </location>
    <ligand>
        <name>S-adenosyl-L-methionine</name>
        <dbReference type="ChEBI" id="CHEBI:59789"/>
    </ligand>
</feature>
<dbReference type="PANTHER" id="PTHR10882">
    <property type="entry name" value="DIPHTHINE SYNTHASE"/>
    <property type="match status" value="1"/>
</dbReference>
<dbReference type="Proteomes" id="UP001212411">
    <property type="component" value="Chromosome 3"/>
</dbReference>
<dbReference type="HAMAP" id="MF_01084">
    <property type="entry name" value="Diphthine_synth"/>
    <property type="match status" value="1"/>
</dbReference>
<keyword evidence="7 9" id="KW-0949">S-adenosyl-L-methionine</keyword>
<name>A0AAF0AX51_9SCHI</name>
<dbReference type="FunFam" id="3.30.950.10:FF:000004">
    <property type="entry name" value="Diphthine synthase putative"/>
    <property type="match status" value="1"/>
</dbReference>
<evidence type="ECO:0000259" key="10">
    <source>
        <dbReference type="Pfam" id="PF00590"/>
    </source>
</evidence>
<dbReference type="GO" id="GO:0032259">
    <property type="term" value="P:methylation"/>
    <property type="evidence" value="ECO:0007669"/>
    <property type="project" value="UniProtKB-KW"/>
</dbReference>
<dbReference type="GO" id="GO:0141133">
    <property type="term" value="F:diphthine methyl ester synthase activity"/>
    <property type="evidence" value="ECO:0007669"/>
    <property type="project" value="UniProtKB-EC"/>
</dbReference>
<comment type="function">
    <text evidence="1">S-adenosyl-L-methionine-dependent methyltransferase that catalyzes four methylations of the modified target histidine residue in translation elongation factor 2 (EF-2), to form an intermediate called diphthine methyl ester. The four successive methylation reactions represent the second step of diphthamide biosynthesis.</text>
</comment>
<proteinExistence type="inferred from homology"/>
<protein>
    <recommendedName>
        <fullName evidence="4">diphthine methyl ester synthase</fullName>
        <ecNumber evidence="4">2.1.1.314</ecNumber>
    </recommendedName>
</protein>
<dbReference type="InterPro" id="IPR014776">
    <property type="entry name" value="4pyrrole_Mease_sub2"/>
</dbReference>
<dbReference type="NCBIfam" id="TIGR00522">
    <property type="entry name" value="dph5"/>
    <property type="match status" value="1"/>
</dbReference>
<gene>
    <name evidence="11" type="primary">dph5</name>
    <name evidence="11" type="ORF">SOMG_04867</name>
</gene>
<evidence type="ECO:0000313" key="12">
    <source>
        <dbReference type="Proteomes" id="UP001212411"/>
    </source>
</evidence>
<comment type="catalytic activity">
    <reaction evidence="8">
        <text>2-[(3S)-amino-3-carboxypropyl]-L-histidyl-[translation elongation factor 2] + 4 S-adenosyl-L-methionine = diphthine methyl ester-[translation elongation factor 2] + 4 S-adenosyl-L-homocysteine + 3 H(+)</text>
        <dbReference type="Rhea" id="RHEA:42652"/>
        <dbReference type="Rhea" id="RHEA-COMP:9749"/>
        <dbReference type="Rhea" id="RHEA-COMP:10173"/>
        <dbReference type="ChEBI" id="CHEBI:15378"/>
        <dbReference type="ChEBI" id="CHEBI:57856"/>
        <dbReference type="ChEBI" id="CHEBI:59789"/>
        <dbReference type="ChEBI" id="CHEBI:73995"/>
        <dbReference type="ChEBI" id="CHEBI:79005"/>
        <dbReference type="EC" id="2.1.1.314"/>
    </reaction>
</comment>
<feature type="domain" description="Tetrapyrrole methylase" evidence="10">
    <location>
        <begin position="1"/>
        <end position="237"/>
    </location>
</feature>
<feature type="binding site" evidence="9">
    <location>
        <position position="246"/>
    </location>
    <ligand>
        <name>S-adenosyl-L-methionine</name>
        <dbReference type="ChEBI" id="CHEBI:59789"/>
    </ligand>
</feature>
<dbReference type="GeneID" id="80878333"/>
<feature type="binding site" evidence="9">
    <location>
        <position position="9"/>
    </location>
    <ligand>
        <name>S-adenosyl-L-methionine</name>
        <dbReference type="ChEBI" id="CHEBI:59789"/>
    </ligand>
</feature>
<reference evidence="11 12" key="1">
    <citation type="journal article" date="2023" name="G3 (Bethesda)">
        <title>A high-quality reference genome for the fission yeast Schizosaccharomyces osmophilus.</title>
        <authorList>
            <person name="Jia G.S."/>
            <person name="Zhang W.C."/>
            <person name="Liang Y."/>
            <person name="Liu X.H."/>
            <person name="Rhind N."/>
            <person name="Pidoux A."/>
            <person name="Brysch-Herzberg M."/>
            <person name="Du L.L."/>
        </authorList>
    </citation>
    <scope>NUCLEOTIDE SEQUENCE [LARGE SCALE GENOMIC DNA]</scope>
    <source>
        <strain evidence="11 12">CBS 15793</strain>
    </source>
</reference>
<dbReference type="InterPro" id="IPR000878">
    <property type="entry name" value="4pyrrol_Mease"/>
</dbReference>
<sequence length="283" mass="31976">MFYLIGLGLYDENDITLRGLQTVKKCQRIYLEAYTSILLVNKDRLESLYEKEITLADREMVESNSDEILKDADTCDVAMLVVGDPMGATTHADLVLRARELNIPVRMIHNASIMNGIGASGLQLYKFGQTVSLVYFEGNYRPQSFYDRIKENVSLGLHTLVLLDIKVKEQSWENLARGRKIYEPPRYMSASLAAQQMIEVEEDRKEDICSADSLAVAIGRLGSDDQVIVSGTLGEIAEYDVGPPLHSVLLVGKEVHDMELDYLKMFAINKNNFERVAKLYLQR</sequence>
<organism evidence="11 12">
    <name type="scientific">Schizosaccharomyces osmophilus</name>
    <dbReference type="NCBI Taxonomy" id="2545709"/>
    <lineage>
        <taxon>Eukaryota</taxon>
        <taxon>Fungi</taxon>
        <taxon>Dikarya</taxon>
        <taxon>Ascomycota</taxon>
        <taxon>Taphrinomycotina</taxon>
        <taxon>Schizosaccharomycetes</taxon>
        <taxon>Schizosaccharomycetales</taxon>
        <taxon>Schizosaccharomycetaceae</taxon>
        <taxon>Schizosaccharomyces</taxon>
    </lineage>
</organism>
<dbReference type="InterPro" id="IPR035996">
    <property type="entry name" value="4pyrrol_Methylase_sf"/>
</dbReference>
<evidence type="ECO:0000313" key="11">
    <source>
        <dbReference type="EMBL" id="WBW75496.1"/>
    </source>
</evidence>